<accession>A0A8H4VS24</accession>
<reference evidence="1 2" key="1">
    <citation type="submission" date="2019-12" db="EMBL/GenBank/DDBJ databases">
        <authorList>
            <person name="Floudas D."/>
            <person name="Bentzer J."/>
            <person name="Ahren D."/>
            <person name="Johansson T."/>
            <person name="Persson P."/>
            <person name="Tunlid A."/>
        </authorList>
    </citation>
    <scope>NUCLEOTIDE SEQUENCE [LARGE SCALE GENOMIC DNA]</scope>
    <source>
        <strain evidence="1 2">CBS 102.39</strain>
    </source>
</reference>
<keyword evidence="2" id="KW-1185">Reference proteome</keyword>
<comment type="caution">
    <text evidence="1">The sequence shown here is derived from an EMBL/GenBank/DDBJ whole genome shotgun (WGS) entry which is preliminary data.</text>
</comment>
<dbReference type="Proteomes" id="UP000521872">
    <property type="component" value="Unassembled WGS sequence"/>
</dbReference>
<evidence type="ECO:0000313" key="1">
    <source>
        <dbReference type="EMBL" id="KAF4618255.1"/>
    </source>
</evidence>
<sequence>MIGMPLGLYLAFKQHINLHGLWFYGGLRKNRDLEVEKATERVEAEERARMEEFKIAAAEADSSAQTGALS</sequence>
<proteinExistence type="predicted"/>
<protein>
    <submittedName>
        <fullName evidence="1">Uncharacterized protein</fullName>
    </submittedName>
</protein>
<evidence type="ECO:0000313" key="2">
    <source>
        <dbReference type="Proteomes" id="UP000521872"/>
    </source>
</evidence>
<dbReference type="AlphaFoldDB" id="A0A8H4VS24"/>
<gene>
    <name evidence="1" type="ORF">D9613_011624</name>
</gene>
<organism evidence="1 2">
    <name type="scientific">Agrocybe pediades</name>
    <dbReference type="NCBI Taxonomy" id="84607"/>
    <lineage>
        <taxon>Eukaryota</taxon>
        <taxon>Fungi</taxon>
        <taxon>Dikarya</taxon>
        <taxon>Basidiomycota</taxon>
        <taxon>Agaricomycotina</taxon>
        <taxon>Agaricomycetes</taxon>
        <taxon>Agaricomycetidae</taxon>
        <taxon>Agaricales</taxon>
        <taxon>Agaricineae</taxon>
        <taxon>Strophariaceae</taxon>
        <taxon>Agrocybe</taxon>
    </lineage>
</organism>
<name>A0A8H4VS24_9AGAR</name>
<dbReference type="EMBL" id="JAACJL010000018">
    <property type="protein sequence ID" value="KAF4618255.1"/>
    <property type="molecule type" value="Genomic_DNA"/>
</dbReference>